<dbReference type="InterPro" id="IPR018502">
    <property type="entry name" value="Annexin_repeat"/>
</dbReference>
<protein>
    <recommendedName>
        <fullName evidence="6">Annexin</fullName>
    </recommendedName>
</protein>
<dbReference type="PRINTS" id="PR00196">
    <property type="entry name" value="ANNEXIN"/>
</dbReference>
<keyword evidence="2 6" id="KW-0677">Repeat</keyword>
<dbReference type="GO" id="GO:0005634">
    <property type="term" value="C:nucleus"/>
    <property type="evidence" value="ECO:0007669"/>
    <property type="project" value="TreeGrafter"/>
</dbReference>
<evidence type="ECO:0000256" key="2">
    <source>
        <dbReference type="ARBA" id="ARBA00022737"/>
    </source>
</evidence>
<comment type="similarity">
    <text evidence="1 6">Belongs to the annexin family.</text>
</comment>
<dbReference type="GO" id="GO:0005544">
    <property type="term" value="F:calcium-dependent phospholipid binding"/>
    <property type="evidence" value="ECO:0007669"/>
    <property type="project" value="UniProtKB-KW"/>
</dbReference>
<name>A0A8D8WD70_9HEMI</name>
<dbReference type="GO" id="GO:0012506">
    <property type="term" value="C:vesicle membrane"/>
    <property type="evidence" value="ECO:0007669"/>
    <property type="project" value="TreeGrafter"/>
</dbReference>
<dbReference type="SMART" id="SM00335">
    <property type="entry name" value="ANX"/>
    <property type="match status" value="4"/>
</dbReference>
<proteinExistence type="inferred from homology"/>
<evidence type="ECO:0000256" key="1">
    <source>
        <dbReference type="ARBA" id="ARBA00007831"/>
    </source>
</evidence>
<reference evidence="7" key="1">
    <citation type="submission" date="2021-05" db="EMBL/GenBank/DDBJ databases">
        <authorList>
            <person name="Alioto T."/>
            <person name="Alioto T."/>
            <person name="Gomez Garrido J."/>
        </authorList>
    </citation>
    <scope>NUCLEOTIDE SEQUENCE</scope>
</reference>
<dbReference type="InterPro" id="IPR001464">
    <property type="entry name" value="Annexin"/>
</dbReference>
<dbReference type="FunFam" id="1.10.220.10:FF:000001">
    <property type="entry name" value="Annexin"/>
    <property type="match status" value="1"/>
</dbReference>
<dbReference type="Gene3D" id="1.10.220.10">
    <property type="entry name" value="Annexin"/>
    <property type="match status" value="4"/>
</dbReference>
<dbReference type="FunFam" id="1.10.220.10:FF:000003">
    <property type="entry name" value="Annexin"/>
    <property type="match status" value="1"/>
</dbReference>
<dbReference type="InterPro" id="IPR018252">
    <property type="entry name" value="Annexin_repeat_CS"/>
</dbReference>
<dbReference type="FunFam" id="1.10.220.10:FF:000002">
    <property type="entry name" value="Annexin"/>
    <property type="match status" value="1"/>
</dbReference>
<accession>A0A8D8WD70</accession>
<dbReference type="PROSITE" id="PS51897">
    <property type="entry name" value="ANNEXIN_2"/>
    <property type="match status" value="4"/>
</dbReference>
<evidence type="ECO:0000256" key="3">
    <source>
        <dbReference type="ARBA" id="ARBA00022837"/>
    </source>
</evidence>
<organism evidence="7">
    <name type="scientific">Cacopsylla melanoneura</name>
    <dbReference type="NCBI Taxonomy" id="428564"/>
    <lineage>
        <taxon>Eukaryota</taxon>
        <taxon>Metazoa</taxon>
        <taxon>Ecdysozoa</taxon>
        <taxon>Arthropoda</taxon>
        <taxon>Hexapoda</taxon>
        <taxon>Insecta</taxon>
        <taxon>Pterygota</taxon>
        <taxon>Neoptera</taxon>
        <taxon>Paraneoptera</taxon>
        <taxon>Hemiptera</taxon>
        <taxon>Sternorrhyncha</taxon>
        <taxon>Psylloidea</taxon>
        <taxon>Psyllidae</taxon>
        <taxon>Psyllinae</taxon>
        <taxon>Cacopsylla</taxon>
    </lineage>
</organism>
<dbReference type="GO" id="GO:0005737">
    <property type="term" value="C:cytoplasm"/>
    <property type="evidence" value="ECO:0007669"/>
    <property type="project" value="TreeGrafter"/>
</dbReference>
<dbReference type="FunFam" id="1.10.220.10:FF:000004">
    <property type="entry name" value="Annexin"/>
    <property type="match status" value="1"/>
</dbReference>
<sequence length="327" mass="36986">MSQGSPSVVPAKHFDARKDAEILRTAMKGFGTDEKAIMNVLTARSIAQRQQIEIEFKTLYGKDLIKELKSELSGNFEELILALMVPTPLFLARELHDAMAGLGTTESTLIEILCSASNAEIHAIRHAYEKEYKRSLDKDIEGDTSGHFKKLLISIAQGRREENHMVDKRCAMEEAQKLYEAGELKWGTDESTFNAILVSRSYAHLAEVFNQYMRLTGHDLNKAIDAEFSGDIKQGLNTISKCNIKQGLKTIIKVVHSKTEYFAEQLMKSMKGLGTNDRQLIRIIVWRSEIDLLDIKKTFQILYDATLESWIEDDTSGDYKMCLLALL</sequence>
<evidence type="ECO:0000256" key="5">
    <source>
        <dbReference type="ARBA" id="ARBA00023302"/>
    </source>
</evidence>
<dbReference type="AlphaFoldDB" id="A0A8D8WD70"/>
<evidence type="ECO:0000313" key="7">
    <source>
        <dbReference type="EMBL" id="CAG6655907.1"/>
    </source>
</evidence>
<dbReference type="PANTHER" id="PTHR10502:SF102">
    <property type="entry name" value="ANNEXIN B11"/>
    <property type="match status" value="1"/>
</dbReference>
<keyword evidence="4 6" id="KW-0041">Annexin</keyword>
<dbReference type="SUPFAM" id="SSF47874">
    <property type="entry name" value="Annexin"/>
    <property type="match status" value="1"/>
</dbReference>
<dbReference type="GO" id="GO:0005509">
    <property type="term" value="F:calcium ion binding"/>
    <property type="evidence" value="ECO:0007669"/>
    <property type="project" value="InterPro"/>
</dbReference>
<evidence type="ECO:0000256" key="4">
    <source>
        <dbReference type="ARBA" id="ARBA00023216"/>
    </source>
</evidence>
<evidence type="ECO:0000256" key="6">
    <source>
        <dbReference type="RuleBase" id="RU003540"/>
    </source>
</evidence>
<dbReference type="InterPro" id="IPR037104">
    <property type="entry name" value="Annexin_sf"/>
</dbReference>
<dbReference type="GO" id="GO:0005886">
    <property type="term" value="C:plasma membrane"/>
    <property type="evidence" value="ECO:0007669"/>
    <property type="project" value="TreeGrafter"/>
</dbReference>
<dbReference type="PANTHER" id="PTHR10502">
    <property type="entry name" value="ANNEXIN"/>
    <property type="match status" value="1"/>
</dbReference>
<keyword evidence="5 6" id="KW-0111">Calcium/phospholipid-binding</keyword>
<dbReference type="Pfam" id="PF00191">
    <property type="entry name" value="Annexin"/>
    <property type="match status" value="4"/>
</dbReference>
<dbReference type="PROSITE" id="PS00223">
    <property type="entry name" value="ANNEXIN_1"/>
    <property type="match status" value="2"/>
</dbReference>
<dbReference type="GO" id="GO:0001786">
    <property type="term" value="F:phosphatidylserine binding"/>
    <property type="evidence" value="ECO:0007669"/>
    <property type="project" value="TreeGrafter"/>
</dbReference>
<keyword evidence="3 6" id="KW-0106">Calcium</keyword>
<comment type="domain">
    <text evidence="6">A pair of annexin repeats may form one binding site for calcium and phospholipid.</text>
</comment>
<dbReference type="EMBL" id="HBUF01183373">
    <property type="protein sequence ID" value="CAG6655907.1"/>
    <property type="molecule type" value="Transcribed_RNA"/>
</dbReference>